<feature type="region of interest" description="Disordered" evidence="1">
    <location>
        <begin position="188"/>
        <end position="213"/>
    </location>
</feature>
<name>A0A9W6T8T0_CANBO</name>
<feature type="compositionally biased region" description="Polar residues" evidence="1">
    <location>
        <begin position="23"/>
        <end position="34"/>
    </location>
</feature>
<proteinExistence type="predicted"/>
<feature type="region of interest" description="Disordered" evidence="1">
    <location>
        <begin position="1"/>
        <end position="44"/>
    </location>
</feature>
<comment type="caution">
    <text evidence="2">The sequence shown here is derived from an EMBL/GenBank/DDBJ whole genome shotgun (WGS) entry which is preliminary data.</text>
</comment>
<gene>
    <name evidence="2" type="ORF">Cboi02_000642300</name>
</gene>
<dbReference type="AlphaFoldDB" id="A0A9W6T8T0"/>
<dbReference type="Proteomes" id="UP001165120">
    <property type="component" value="Unassembled WGS sequence"/>
</dbReference>
<evidence type="ECO:0000313" key="2">
    <source>
        <dbReference type="EMBL" id="GME80562.1"/>
    </source>
</evidence>
<organism evidence="2 3">
    <name type="scientific">Candida boidinii</name>
    <name type="common">Yeast</name>
    <dbReference type="NCBI Taxonomy" id="5477"/>
    <lineage>
        <taxon>Eukaryota</taxon>
        <taxon>Fungi</taxon>
        <taxon>Dikarya</taxon>
        <taxon>Ascomycota</taxon>
        <taxon>Saccharomycotina</taxon>
        <taxon>Pichiomycetes</taxon>
        <taxon>Pichiales</taxon>
        <taxon>Pichiaceae</taxon>
        <taxon>Ogataea</taxon>
        <taxon>Ogataea/Candida clade</taxon>
    </lineage>
</organism>
<protein>
    <submittedName>
        <fullName evidence="2">Unnamed protein product</fullName>
    </submittedName>
</protein>
<feature type="compositionally biased region" description="Low complexity" evidence="1">
    <location>
        <begin position="8"/>
        <end position="18"/>
    </location>
</feature>
<evidence type="ECO:0000313" key="3">
    <source>
        <dbReference type="Proteomes" id="UP001165120"/>
    </source>
</evidence>
<evidence type="ECO:0000256" key="1">
    <source>
        <dbReference type="SAM" id="MobiDB-lite"/>
    </source>
</evidence>
<dbReference type="EMBL" id="BSXN01004094">
    <property type="protein sequence ID" value="GME80562.1"/>
    <property type="molecule type" value="Genomic_DNA"/>
</dbReference>
<reference evidence="2" key="1">
    <citation type="submission" date="2023-04" db="EMBL/GenBank/DDBJ databases">
        <title>Candida boidinii NBRC 10035.</title>
        <authorList>
            <person name="Ichikawa N."/>
            <person name="Sato H."/>
            <person name="Tonouchi N."/>
        </authorList>
    </citation>
    <scope>NUCLEOTIDE SEQUENCE</scope>
    <source>
        <strain evidence="2">NBRC 10035</strain>
    </source>
</reference>
<sequence>MLSNQTGSSPSTIIVSSSKKIDNNVTASNGQFSPTPGAKSSLKSAPCQLIKSNSSLEPAMGIFAEKKNKLFSGSLSKSMSTNSITNGGPNGINGTKRKFTSGFHSNTLNNSENNFQFVFTDVDQWKDGTSKSKKKKSKNSGKIETLTAKSKNSLNIQRDNSANANMSIINTITTTTTTTTSTAINNKKKKKINSENDNNGANDKKKAKIAKKAKSNNTLTRYASAPMVVLINHF</sequence>
<keyword evidence="3" id="KW-1185">Reference proteome</keyword>
<accession>A0A9W6T8T0</accession>